<dbReference type="PANTHER" id="PTHR30486:SF15">
    <property type="entry name" value="TYPE II_IV SECRETION SYSTEM ATPASE"/>
    <property type="match status" value="1"/>
</dbReference>
<comment type="caution">
    <text evidence="4">The sequence shown here is derived from an EMBL/GenBank/DDBJ whole genome shotgun (WGS) entry which is preliminary data.</text>
</comment>
<reference evidence="5" key="1">
    <citation type="journal article" date="2019" name="Int. J. Syst. Evol. Microbiol.">
        <title>The Global Catalogue of Microorganisms (GCM) 10K type strain sequencing project: providing services to taxonomists for standard genome sequencing and annotation.</title>
        <authorList>
            <consortium name="The Broad Institute Genomics Platform"/>
            <consortium name="The Broad Institute Genome Sequencing Center for Infectious Disease"/>
            <person name="Wu L."/>
            <person name="Ma J."/>
        </authorList>
    </citation>
    <scope>NUCLEOTIDE SEQUENCE [LARGE SCALE GENOMIC DNA]</scope>
    <source>
        <strain evidence="5">JCM 18324</strain>
    </source>
</reference>
<evidence type="ECO:0000313" key="4">
    <source>
        <dbReference type="EMBL" id="GAA4773543.1"/>
    </source>
</evidence>
<evidence type="ECO:0000256" key="1">
    <source>
        <dbReference type="ARBA" id="ARBA00006611"/>
    </source>
</evidence>
<evidence type="ECO:0000313" key="5">
    <source>
        <dbReference type="Proteomes" id="UP001501147"/>
    </source>
</evidence>
<accession>A0ABP9A5Q9</accession>
<dbReference type="InterPro" id="IPR001482">
    <property type="entry name" value="T2SS/T4SS_dom"/>
</dbReference>
<dbReference type="InterPro" id="IPR027417">
    <property type="entry name" value="P-loop_NTPase"/>
</dbReference>
<dbReference type="Gene3D" id="3.30.450.380">
    <property type="match status" value="1"/>
</dbReference>
<comment type="similarity">
    <text evidence="1">Belongs to the GSP E family.</text>
</comment>
<dbReference type="Pfam" id="PF00437">
    <property type="entry name" value="T2SSE"/>
    <property type="match status" value="1"/>
</dbReference>
<dbReference type="Proteomes" id="UP001501147">
    <property type="component" value="Unassembled WGS sequence"/>
</dbReference>
<keyword evidence="5" id="KW-1185">Reference proteome</keyword>
<dbReference type="RefSeq" id="WP_345612582.1">
    <property type="nucleotide sequence ID" value="NZ_BAABJV010000004.1"/>
</dbReference>
<dbReference type="Gene3D" id="3.40.50.300">
    <property type="entry name" value="P-loop containing nucleotide triphosphate hydrolases"/>
    <property type="match status" value="1"/>
</dbReference>
<sequence>MSLRARIKGPQPSGGQGEGGHLVGVYRAKLLEEIDLAEMSALAAAERRARLERVLGHIISREGPVLSTAERSQLIRRVVDEALGLGILEPLLEDASISEIMVNGPEQVFVERRGRLEQLPMRFSSTEQLMQTIERIVSTVNRRVDEANPMVDARLPSGERVNVIIPPLSLTGPILTIRRFPRAFTLAEMIELGSLDEQMTLLLAGLVRAKFNIIVSGATGTGKTTLLNALSGMIPEGERIVTIEDSAELRLQQAHVITLESRPPNVEGQGRVTIRDLVRNSLRMRPDRIVVGEVRGGETLDMLQAMSTGHDGSLATVHANSAEDALLRLQTLGSMSEVEIPFVAIKDQINSAVDVIVQLTRHADGSRRVTEIAVVDSHGRQDYRIVSVCRFQARPPAPDGRVHGEFSYHPLPRRVAERLHMKGEAPPPVFGVADSDTQLLMRRPAA</sequence>
<organism evidence="4 5">
    <name type="scientific">Streptomyces sanyensis</name>
    <dbReference type="NCBI Taxonomy" id="568869"/>
    <lineage>
        <taxon>Bacteria</taxon>
        <taxon>Bacillati</taxon>
        <taxon>Actinomycetota</taxon>
        <taxon>Actinomycetes</taxon>
        <taxon>Kitasatosporales</taxon>
        <taxon>Streptomycetaceae</taxon>
        <taxon>Streptomyces</taxon>
    </lineage>
</organism>
<dbReference type="InterPro" id="IPR050921">
    <property type="entry name" value="T4SS_GSP_E_ATPase"/>
</dbReference>
<feature type="region of interest" description="Disordered" evidence="2">
    <location>
        <begin position="1"/>
        <end position="20"/>
    </location>
</feature>
<proteinExistence type="inferred from homology"/>
<dbReference type="SUPFAM" id="SSF52540">
    <property type="entry name" value="P-loop containing nucleoside triphosphate hydrolases"/>
    <property type="match status" value="1"/>
</dbReference>
<protein>
    <submittedName>
        <fullName evidence="4">CpaF family protein</fullName>
    </submittedName>
</protein>
<gene>
    <name evidence="4" type="ORF">GCM10023329_21710</name>
</gene>
<evidence type="ECO:0000256" key="2">
    <source>
        <dbReference type="SAM" id="MobiDB-lite"/>
    </source>
</evidence>
<feature type="domain" description="Bacterial type II secretion system protein E" evidence="3">
    <location>
        <begin position="83"/>
        <end position="373"/>
    </location>
</feature>
<dbReference type="PANTHER" id="PTHR30486">
    <property type="entry name" value="TWITCHING MOTILITY PROTEIN PILT"/>
    <property type="match status" value="1"/>
</dbReference>
<dbReference type="EMBL" id="BAABJV010000004">
    <property type="protein sequence ID" value="GAA4773543.1"/>
    <property type="molecule type" value="Genomic_DNA"/>
</dbReference>
<evidence type="ECO:0000259" key="3">
    <source>
        <dbReference type="Pfam" id="PF00437"/>
    </source>
</evidence>
<dbReference type="CDD" id="cd01130">
    <property type="entry name" value="VirB11-like_ATPase"/>
    <property type="match status" value="1"/>
</dbReference>
<name>A0ABP9A5Q9_9ACTN</name>